<dbReference type="GO" id="GO:0005886">
    <property type="term" value="C:plasma membrane"/>
    <property type="evidence" value="ECO:0007669"/>
    <property type="project" value="UniProtKB-SubCell"/>
</dbReference>
<evidence type="ECO:0000256" key="5">
    <source>
        <dbReference type="ARBA" id="ARBA00022989"/>
    </source>
</evidence>
<comment type="similarity">
    <text evidence="9">Belongs to the pannexin family.</text>
</comment>
<organism evidence="11">
    <name type="scientific">Arion vulgaris</name>
    <dbReference type="NCBI Taxonomy" id="1028688"/>
    <lineage>
        <taxon>Eukaryota</taxon>
        <taxon>Metazoa</taxon>
        <taxon>Spiralia</taxon>
        <taxon>Lophotrochozoa</taxon>
        <taxon>Mollusca</taxon>
        <taxon>Gastropoda</taxon>
        <taxon>Heterobranchia</taxon>
        <taxon>Euthyneura</taxon>
        <taxon>Panpulmonata</taxon>
        <taxon>Eupulmonata</taxon>
        <taxon>Stylommatophora</taxon>
        <taxon>Helicina</taxon>
        <taxon>Arionoidea</taxon>
        <taxon>Arionidae</taxon>
        <taxon>Arion</taxon>
    </lineage>
</organism>
<evidence type="ECO:0000256" key="6">
    <source>
        <dbReference type="ARBA" id="ARBA00023065"/>
    </source>
</evidence>
<dbReference type="GO" id="GO:0034220">
    <property type="term" value="P:monoatomic ion transmembrane transport"/>
    <property type="evidence" value="ECO:0007669"/>
    <property type="project" value="UniProtKB-KW"/>
</dbReference>
<comment type="caution">
    <text evidence="9">Lacks conserved residue(s) required for the propagation of feature annotation.</text>
</comment>
<keyword evidence="4 9" id="KW-0812">Transmembrane</keyword>
<comment type="function">
    <text evidence="9">Structural component of the gap junctions.</text>
</comment>
<evidence type="ECO:0000256" key="4">
    <source>
        <dbReference type="ARBA" id="ARBA00022692"/>
    </source>
</evidence>
<dbReference type="PROSITE" id="PS51013">
    <property type="entry name" value="PANNEXIN"/>
    <property type="match status" value="1"/>
</dbReference>
<keyword evidence="5 9" id="KW-1133">Transmembrane helix</keyword>
<evidence type="ECO:0000256" key="1">
    <source>
        <dbReference type="ARBA" id="ARBA00004651"/>
    </source>
</evidence>
<evidence type="ECO:0000256" key="9">
    <source>
        <dbReference type="RuleBase" id="RU010713"/>
    </source>
</evidence>
<feature type="transmembrane region" description="Helical" evidence="9">
    <location>
        <begin position="6"/>
        <end position="25"/>
    </location>
</feature>
<protein>
    <recommendedName>
        <fullName evidence="9">Innexin</fullName>
    </recommendedName>
</protein>
<dbReference type="GO" id="GO:0005921">
    <property type="term" value="C:gap junction"/>
    <property type="evidence" value="ECO:0007669"/>
    <property type="project" value="UniProtKB-UniRule"/>
</dbReference>
<comment type="subcellular location">
    <subcellularLocation>
        <location evidence="1 9">Cell membrane</location>
        <topology evidence="1 9">Multi-pass membrane protein</topology>
    </subcellularLocation>
</comment>
<gene>
    <name evidence="11" type="primary">ORF129941</name>
    <name evidence="9" type="synonym">inx</name>
</gene>
<feature type="region of interest" description="Disordered" evidence="10">
    <location>
        <begin position="114"/>
        <end position="136"/>
    </location>
</feature>
<dbReference type="AlphaFoldDB" id="A0A0B7AQ97"/>
<keyword evidence="2 9" id="KW-0813">Transport</keyword>
<name>A0A0B7AQ97_9EUPU</name>
<keyword evidence="6 9" id="KW-0406">Ion transport</keyword>
<keyword evidence="3" id="KW-1003">Cell membrane</keyword>
<accession>A0A0B7AQ97</accession>
<evidence type="ECO:0000256" key="7">
    <source>
        <dbReference type="ARBA" id="ARBA00023136"/>
    </source>
</evidence>
<evidence type="ECO:0000256" key="8">
    <source>
        <dbReference type="ARBA" id="ARBA00023303"/>
    </source>
</evidence>
<dbReference type="Pfam" id="PF00876">
    <property type="entry name" value="Innexin"/>
    <property type="match status" value="1"/>
</dbReference>
<evidence type="ECO:0000313" key="11">
    <source>
        <dbReference type="EMBL" id="CEK82166.1"/>
    </source>
</evidence>
<keyword evidence="8 9" id="KW-0407">Ion channel</keyword>
<dbReference type="EMBL" id="HACG01035301">
    <property type="protein sequence ID" value="CEK82166.1"/>
    <property type="molecule type" value="Transcribed_RNA"/>
</dbReference>
<dbReference type="PANTHER" id="PTHR11893">
    <property type="entry name" value="INNEXIN"/>
    <property type="match status" value="1"/>
</dbReference>
<evidence type="ECO:0000256" key="2">
    <source>
        <dbReference type="ARBA" id="ARBA00022448"/>
    </source>
</evidence>
<proteinExistence type="inferred from homology"/>
<evidence type="ECO:0000256" key="10">
    <source>
        <dbReference type="SAM" id="MobiDB-lite"/>
    </source>
</evidence>
<sequence length="136" mass="16058">MYLILWFWLIFVLIFDSINLIQWLFRNLRPHSGESFVAKYLRLLQIDSKRQKKLFVKFVHTYLRVDGVFMLRIVAGNTSEILILDLIKHLWERFQNAHSILEKDDAVTPNGISLNTSPSAPDIEDYDNTLPPKKFH</sequence>
<keyword evidence="7 9" id="KW-0472">Membrane</keyword>
<dbReference type="PANTHER" id="PTHR11893:SF36">
    <property type="entry name" value="INNEXIN-5"/>
    <property type="match status" value="1"/>
</dbReference>
<evidence type="ECO:0000256" key="3">
    <source>
        <dbReference type="ARBA" id="ARBA00022475"/>
    </source>
</evidence>
<dbReference type="InterPro" id="IPR000990">
    <property type="entry name" value="Innexin"/>
</dbReference>
<reference evidence="11" key="1">
    <citation type="submission" date="2014-12" db="EMBL/GenBank/DDBJ databases">
        <title>Insight into the proteome of Arion vulgaris.</title>
        <authorList>
            <person name="Aradska J."/>
            <person name="Bulat T."/>
            <person name="Smidak R."/>
            <person name="Sarate P."/>
            <person name="Gangsoo J."/>
            <person name="Sialana F."/>
            <person name="Bilban M."/>
            <person name="Lubec G."/>
        </authorList>
    </citation>
    <scope>NUCLEOTIDE SEQUENCE</scope>
    <source>
        <tissue evidence="11">Skin</tissue>
    </source>
</reference>